<dbReference type="AlphaFoldDB" id="A0A381LD42"/>
<gene>
    <name evidence="2" type="ORF">BGT96224V2_LOCUS4625</name>
</gene>
<feature type="compositionally biased region" description="Polar residues" evidence="1">
    <location>
        <begin position="34"/>
        <end position="63"/>
    </location>
</feature>
<evidence type="ECO:0000313" key="2">
    <source>
        <dbReference type="EMBL" id="SUZ11412.1"/>
    </source>
</evidence>
<name>A0A381LD42_BLUGR</name>
<accession>A0A381LD42</accession>
<organism evidence="2">
    <name type="scientific">Blumeria graminis f. sp. tritici 96224</name>
    <dbReference type="NCBI Taxonomy" id="1268274"/>
    <lineage>
        <taxon>Eukaryota</taxon>
        <taxon>Fungi</taxon>
        <taxon>Dikarya</taxon>
        <taxon>Ascomycota</taxon>
        <taxon>Pezizomycotina</taxon>
        <taxon>Leotiomycetes</taxon>
        <taxon>Erysiphales</taxon>
        <taxon>Erysiphaceae</taxon>
        <taxon>Blumeria</taxon>
    </lineage>
</organism>
<evidence type="ECO:0000256" key="1">
    <source>
        <dbReference type="SAM" id="MobiDB-lite"/>
    </source>
</evidence>
<dbReference type="EMBL" id="UIGY01000126">
    <property type="protein sequence ID" value="SUZ11412.1"/>
    <property type="molecule type" value="Genomic_DNA"/>
</dbReference>
<feature type="region of interest" description="Disordered" evidence="1">
    <location>
        <begin position="32"/>
        <end position="72"/>
    </location>
</feature>
<sequence length="328" mass="37342">MSWLWGRQGQDQSKKDAFQKLDSDLKDFLKKESPITNKVPSHSPISTLAPTSAPSRIEQSSTPKQEETTPKKCPTLFQDGRYEYLWKTYQSPEEVEYHIKSDQEKIDEVLEGFKYRRNEIAKAALENCALEQAAVSDCWSSGGAVARLTLCRAESKALNRCHVMQSKFLKALGYLSSFDRPSEVDEQIQMHADSLYHRMLEQEQAMDVARSEGKPVPSFPPLLSQKPIVDWKPESEAIRKDVDDAHLQPSDLKESIRSKIKERLEGLTPAEREVEERAIQAEIRAGEQLSGNLTSIYEKQNEERRLRKERGKETLGDKVSSIFGISGR</sequence>
<proteinExistence type="predicted"/>
<reference evidence="2" key="1">
    <citation type="submission" date="2018-07" db="EMBL/GenBank/DDBJ databases">
        <authorList>
            <person name="Quirk P.G."/>
            <person name="Krulwich T.A."/>
        </authorList>
    </citation>
    <scope>NUCLEOTIDE SEQUENCE</scope>
    <source>
        <strain evidence="2">96224</strain>
    </source>
</reference>
<protein>
    <submittedName>
        <fullName evidence="2">Bgt-5187</fullName>
    </submittedName>
</protein>
<dbReference type="OrthoDB" id="2103031at2759"/>